<dbReference type="OrthoDB" id="5874734at2759"/>
<proteinExistence type="predicted"/>
<dbReference type="Proteomes" id="UP001152747">
    <property type="component" value="Unassembled WGS sequence"/>
</dbReference>
<dbReference type="AlphaFoldDB" id="A0A9P1IA57"/>
<reference evidence="1" key="1">
    <citation type="submission" date="2022-11" db="EMBL/GenBank/DDBJ databases">
        <authorList>
            <person name="Kikuchi T."/>
        </authorList>
    </citation>
    <scope>NUCLEOTIDE SEQUENCE</scope>
    <source>
        <strain evidence="1">PS1010</strain>
    </source>
</reference>
<evidence type="ECO:0000313" key="1">
    <source>
        <dbReference type="EMBL" id="CAI5442172.1"/>
    </source>
</evidence>
<sequence>MASASIKSTVARITGLPYAEIEELQEIKITKSEQKKVWNFLTEKANISTSLPENCKSLKTVRISKQEQRKVKDFLQKINKTEK</sequence>
<evidence type="ECO:0000313" key="2">
    <source>
        <dbReference type="Proteomes" id="UP001152747"/>
    </source>
</evidence>
<organism evidence="1 2">
    <name type="scientific">Caenorhabditis angaria</name>
    <dbReference type="NCBI Taxonomy" id="860376"/>
    <lineage>
        <taxon>Eukaryota</taxon>
        <taxon>Metazoa</taxon>
        <taxon>Ecdysozoa</taxon>
        <taxon>Nematoda</taxon>
        <taxon>Chromadorea</taxon>
        <taxon>Rhabditida</taxon>
        <taxon>Rhabditina</taxon>
        <taxon>Rhabditomorpha</taxon>
        <taxon>Rhabditoidea</taxon>
        <taxon>Rhabditidae</taxon>
        <taxon>Peloderinae</taxon>
        <taxon>Caenorhabditis</taxon>
    </lineage>
</organism>
<name>A0A9P1IA57_9PELO</name>
<dbReference type="EMBL" id="CANHGI010000002">
    <property type="protein sequence ID" value="CAI5442172.1"/>
    <property type="molecule type" value="Genomic_DNA"/>
</dbReference>
<keyword evidence="2" id="KW-1185">Reference proteome</keyword>
<comment type="caution">
    <text evidence="1">The sequence shown here is derived from an EMBL/GenBank/DDBJ whole genome shotgun (WGS) entry which is preliminary data.</text>
</comment>
<protein>
    <submittedName>
        <fullName evidence="1">Uncharacterized protein</fullName>
    </submittedName>
</protein>
<gene>
    <name evidence="1" type="ORF">CAMP_LOCUS4809</name>
</gene>
<accession>A0A9P1IA57</accession>